<dbReference type="EMBL" id="BMQL01000006">
    <property type="protein sequence ID" value="GGR03405.1"/>
    <property type="molecule type" value="Genomic_DNA"/>
</dbReference>
<feature type="region of interest" description="Disordered" evidence="1">
    <location>
        <begin position="143"/>
        <end position="162"/>
    </location>
</feature>
<keyword evidence="3" id="KW-1185">Reference proteome</keyword>
<gene>
    <name evidence="2" type="ORF">GCM10008957_15350</name>
</gene>
<dbReference type="RefSeq" id="WP_189089026.1">
    <property type="nucleotide sequence ID" value="NZ_BMQL01000006.1"/>
</dbReference>
<comment type="caution">
    <text evidence="2">The sequence shown here is derived from an EMBL/GenBank/DDBJ whole genome shotgun (WGS) entry which is preliminary data.</text>
</comment>
<name>A0A918C281_9DEIO</name>
<reference evidence="2" key="1">
    <citation type="journal article" date="2014" name="Int. J. Syst. Evol. Microbiol.">
        <title>Complete genome sequence of Corynebacterium casei LMG S-19264T (=DSM 44701T), isolated from a smear-ripened cheese.</title>
        <authorList>
            <consortium name="US DOE Joint Genome Institute (JGI-PGF)"/>
            <person name="Walter F."/>
            <person name="Albersmeier A."/>
            <person name="Kalinowski J."/>
            <person name="Ruckert C."/>
        </authorList>
    </citation>
    <scope>NUCLEOTIDE SEQUENCE</scope>
    <source>
        <strain evidence="2">JCM 31311</strain>
    </source>
</reference>
<evidence type="ECO:0000256" key="1">
    <source>
        <dbReference type="SAM" id="MobiDB-lite"/>
    </source>
</evidence>
<evidence type="ECO:0000313" key="3">
    <source>
        <dbReference type="Proteomes" id="UP000603865"/>
    </source>
</evidence>
<organism evidence="2 3">
    <name type="scientific">Deinococcus ruber</name>
    <dbReference type="NCBI Taxonomy" id="1848197"/>
    <lineage>
        <taxon>Bacteria</taxon>
        <taxon>Thermotogati</taxon>
        <taxon>Deinococcota</taxon>
        <taxon>Deinococci</taxon>
        <taxon>Deinococcales</taxon>
        <taxon>Deinococcaceae</taxon>
        <taxon>Deinococcus</taxon>
    </lineage>
</organism>
<accession>A0A918C281</accession>
<sequence>MPYAPDPTPLTHEAVKIVAYQGNLYTETGLPLYRYFPLAEMSRLQQTVPWASEWDPYIRGWIETYMPLPRTTSDTPAIRRGGLSYQDRTGAAPGRDYQQAVYRGWPLYTSDLDTPGFQIPPQGTVPGLFEMVSVAEPPVVWPSPEAGEEGGGVGWPDHLDGP</sequence>
<dbReference type="Proteomes" id="UP000603865">
    <property type="component" value="Unassembled WGS sequence"/>
</dbReference>
<proteinExistence type="predicted"/>
<evidence type="ECO:0000313" key="2">
    <source>
        <dbReference type="EMBL" id="GGR03405.1"/>
    </source>
</evidence>
<dbReference type="AlphaFoldDB" id="A0A918C281"/>
<protein>
    <submittedName>
        <fullName evidence="2">Uncharacterized protein</fullName>
    </submittedName>
</protein>
<reference evidence="2" key="2">
    <citation type="submission" date="2020-09" db="EMBL/GenBank/DDBJ databases">
        <authorList>
            <person name="Sun Q."/>
            <person name="Ohkuma M."/>
        </authorList>
    </citation>
    <scope>NUCLEOTIDE SEQUENCE</scope>
    <source>
        <strain evidence="2">JCM 31311</strain>
    </source>
</reference>